<feature type="region of interest" description="Disordered" evidence="1">
    <location>
        <begin position="126"/>
        <end position="155"/>
    </location>
</feature>
<evidence type="ECO:0000313" key="3">
    <source>
        <dbReference type="Proteomes" id="UP000614601"/>
    </source>
</evidence>
<comment type="caution">
    <text evidence="2">The sequence shown here is derived from an EMBL/GenBank/DDBJ whole genome shotgun (WGS) entry which is preliminary data.</text>
</comment>
<proteinExistence type="predicted"/>
<feature type="compositionally biased region" description="Low complexity" evidence="1">
    <location>
        <begin position="126"/>
        <end position="135"/>
    </location>
</feature>
<dbReference type="Proteomes" id="UP000783686">
    <property type="component" value="Unassembled WGS sequence"/>
</dbReference>
<protein>
    <submittedName>
        <fullName evidence="2">Uncharacterized protein</fullName>
    </submittedName>
</protein>
<dbReference type="AlphaFoldDB" id="A0A811LMN4"/>
<evidence type="ECO:0000313" key="2">
    <source>
        <dbReference type="EMBL" id="CAD5230917.1"/>
    </source>
</evidence>
<dbReference type="Proteomes" id="UP000614601">
    <property type="component" value="Unassembled WGS sequence"/>
</dbReference>
<organism evidence="2 3">
    <name type="scientific">Bursaphelenchus okinawaensis</name>
    <dbReference type="NCBI Taxonomy" id="465554"/>
    <lineage>
        <taxon>Eukaryota</taxon>
        <taxon>Metazoa</taxon>
        <taxon>Ecdysozoa</taxon>
        <taxon>Nematoda</taxon>
        <taxon>Chromadorea</taxon>
        <taxon>Rhabditida</taxon>
        <taxon>Tylenchina</taxon>
        <taxon>Tylenchomorpha</taxon>
        <taxon>Aphelenchoidea</taxon>
        <taxon>Aphelenchoididae</taxon>
        <taxon>Bursaphelenchus</taxon>
    </lineage>
</organism>
<dbReference type="EMBL" id="CAJFDH010000006">
    <property type="protein sequence ID" value="CAD5230917.1"/>
    <property type="molecule type" value="Genomic_DNA"/>
</dbReference>
<evidence type="ECO:0000256" key="1">
    <source>
        <dbReference type="SAM" id="MobiDB-lite"/>
    </source>
</evidence>
<gene>
    <name evidence="2" type="ORF">BOKJ2_LOCUS14381</name>
</gene>
<accession>A0A811LMN4</accession>
<reference evidence="2" key="1">
    <citation type="submission" date="2020-09" db="EMBL/GenBank/DDBJ databases">
        <authorList>
            <person name="Kikuchi T."/>
        </authorList>
    </citation>
    <scope>NUCLEOTIDE SEQUENCE</scope>
    <source>
        <strain evidence="2">SH1</strain>
    </source>
</reference>
<name>A0A811LMN4_9BILA</name>
<sequence>MSEKTIFDIFFVLKGEHGEYVMVKNTDAKFLGCLLNVQQRADVDLHSKIKILEIDGVKIYQVVYKSTDPLACLAEIEKLRNIIDDPTKAMIRNYLQKYHGEVNQMLDATMTVLADVQIASAMMKNMGENGNNKNNVQPKKTKKTFEEHMRGKFKL</sequence>
<feature type="compositionally biased region" description="Basic and acidic residues" evidence="1">
    <location>
        <begin position="143"/>
        <end position="155"/>
    </location>
</feature>
<keyword evidence="3" id="KW-1185">Reference proteome</keyword>
<dbReference type="EMBL" id="CAJFCW020000006">
    <property type="protein sequence ID" value="CAG9128157.1"/>
    <property type="molecule type" value="Genomic_DNA"/>
</dbReference>